<gene>
    <name evidence="3" type="ordered locus">MEALZ_2109</name>
</gene>
<evidence type="ECO:0000256" key="2">
    <source>
        <dbReference type="SAM" id="Phobius"/>
    </source>
</evidence>
<evidence type="ECO:0000313" key="4">
    <source>
        <dbReference type="Proteomes" id="UP000008315"/>
    </source>
</evidence>
<name>G4T460_META2</name>
<evidence type="ECO:0000313" key="3">
    <source>
        <dbReference type="EMBL" id="CCE23795.1"/>
    </source>
</evidence>
<dbReference type="PATRIC" id="fig|271065.3.peg.2166"/>
<keyword evidence="2" id="KW-0472">Membrane</keyword>
<keyword evidence="1" id="KW-0175">Coiled coil</keyword>
<keyword evidence="2" id="KW-0812">Transmembrane</keyword>
<protein>
    <recommendedName>
        <fullName evidence="5">DUF2135 domain-containing protein</fullName>
    </recommendedName>
</protein>
<dbReference type="EMBL" id="FO082060">
    <property type="protein sequence ID" value="CCE23795.1"/>
    <property type="molecule type" value="Genomic_DNA"/>
</dbReference>
<dbReference type="RefSeq" id="WP_014148585.1">
    <property type="nucleotide sequence ID" value="NC_016112.1"/>
</dbReference>
<feature type="coiled-coil region" evidence="1">
    <location>
        <begin position="49"/>
        <end position="97"/>
    </location>
</feature>
<proteinExistence type="predicted"/>
<dbReference type="KEGG" id="mah:MEALZ_2109"/>
<reference evidence="4" key="1">
    <citation type="journal article" date="2012" name="J. Bacteriol.">
        <title>Genome sequence of the haloalkaliphilic methanotrophic bacterium Methylomicrobium alcaliphilum 20Z.</title>
        <authorList>
            <person name="Vuilleumier S."/>
            <person name="Khmelenina V.N."/>
            <person name="Bringel F."/>
            <person name="Reshetnikov A.S."/>
            <person name="Lajus A."/>
            <person name="Mangenot S."/>
            <person name="Rouy Z."/>
            <person name="Op den Camp H.J."/>
            <person name="Jetten M.S."/>
            <person name="Dispirito A.A."/>
            <person name="Dunfield P."/>
            <person name="Klotz M.G."/>
            <person name="Semrau J.D."/>
            <person name="Stein L.Y."/>
            <person name="Barbe V."/>
            <person name="Medigue C."/>
            <person name="Trotsenko Y.A."/>
            <person name="Kalyuzhnaya M.G."/>
        </authorList>
    </citation>
    <scope>NUCLEOTIDE SEQUENCE [LARGE SCALE GENOMIC DNA]</scope>
    <source>
        <strain evidence="4">DSM 19304 / NCIMB 14124 / VKM B-2133 / 20Z</strain>
    </source>
</reference>
<evidence type="ECO:0000256" key="1">
    <source>
        <dbReference type="SAM" id="Coils"/>
    </source>
</evidence>
<keyword evidence="4" id="KW-1185">Reference proteome</keyword>
<dbReference type="AlphaFoldDB" id="G4T460"/>
<organism evidence="3 4">
    <name type="scientific">Methylotuvimicrobium alcaliphilum (strain DSM 19304 / NCIMB 14124 / VKM B-2133 / 20Z)</name>
    <name type="common">Methylomicrobium alcaliphilum</name>
    <dbReference type="NCBI Taxonomy" id="1091494"/>
    <lineage>
        <taxon>Bacteria</taxon>
        <taxon>Pseudomonadati</taxon>
        <taxon>Pseudomonadota</taxon>
        <taxon>Gammaproteobacteria</taxon>
        <taxon>Methylococcales</taxon>
        <taxon>Methylococcaceae</taxon>
        <taxon>Methylotuvimicrobium</taxon>
    </lineage>
</organism>
<evidence type="ECO:0008006" key="5">
    <source>
        <dbReference type="Google" id="ProtNLM"/>
    </source>
</evidence>
<feature type="transmembrane region" description="Helical" evidence="2">
    <location>
        <begin position="12"/>
        <end position="38"/>
    </location>
</feature>
<dbReference type="Proteomes" id="UP000008315">
    <property type="component" value="Chromosome"/>
</dbReference>
<dbReference type="STRING" id="1091494.MEALZ_2109"/>
<accession>G4T460</accession>
<keyword evidence="2" id="KW-1133">Transmembrane helix</keyword>
<dbReference type="HOGENOM" id="CLU_1239680_0_0_6"/>
<sequence>MRRRNREISIFSMSALDLFASALGAFVLLTLILLPYYLKESPPELSAKVAQLREQLTRQQQLLEQQQQARSEAEGRARQLQQQVESARQQLAKTFLVIYIRWSTVNHDVDLHVVNPAGIEFNFRQKTHPNHPGELTEDSLVGPGNEVWELHEATPGVYRVYANLYARRGNPAVAEVKGRVFYRDGSSRLKPLRLAVEQQKGLMVSITVNADGSVQVD</sequence>